<feature type="compositionally biased region" description="Basic and acidic residues" evidence="1">
    <location>
        <begin position="9"/>
        <end position="21"/>
    </location>
</feature>
<dbReference type="SMART" id="SM00233">
    <property type="entry name" value="PH"/>
    <property type="match status" value="1"/>
</dbReference>
<reference evidence="3 4" key="1">
    <citation type="journal article" date="2010" name="Cell">
        <title>The genome of Naegleria gruberi illuminates early eukaryotic versatility.</title>
        <authorList>
            <person name="Fritz-Laylin L.K."/>
            <person name="Prochnik S.E."/>
            <person name="Ginger M.L."/>
            <person name="Dacks J.B."/>
            <person name="Carpenter M.L."/>
            <person name="Field M.C."/>
            <person name="Kuo A."/>
            <person name="Paredez A."/>
            <person name="Chapman J."/>
            <person name="Pham J."/>
            <person name="Shu S."/>
            <person name="Neupane R."/>
            <person name="Cipriano M."/>
            <person name="Mancuso J."/>
            <person name="Tu H."/>
            <person name="Salamov A."/>
            <person name="Lindquist E."/>
            <person name="Shapiro H."/>
            <person name="Lucas S."/>
            <person name="Grigoriev I.V."/>
            <person name="Cande W.Z."/>
            <person name="Fulton C."/>
            <person name="Rokhsar D.S."/>
            <person name="Dawson S.C."/>
        </authorList>
    </citation>
    <scope>NUCLEOTIDE SEQUENCE [LARGE SCALE GENOMIC DNA]</scope>
    <source>
        <strain evidence="3 4">NEG-M</strain>
    </source>
</reference>
<evidence type="ECO:0000313" key="3">
    <source>
        <dbReference type="EMBL" id="EFC46454.1"/>
    </source>
</evidence>
<dbReference type="AlphaFoldDB" id="D2V9G4"/>
<accession>D2V9G4</accession>
<proteinExistence type="predicted"/>
<feature type="compositionally biased region" description="Polar residues" evidence="1">
    <location>
        <begin position="22"/>
        <end position="31"/>
    </location>
</feature>
<dbReference type="PANTHER" id="PTHR14336">
    <property type="entry name" value="TANDEM PH DOMAIN CONTAINING PROTEIN"/>
    <property type="match status" value="1"/>
</dbReference>
<dbReference type="InParanoid" id="D2V9G4"/>
<organism evidence="4">
    <name type="scientific">Naegleria gruberi</name>
    <name type="common">Amoeba</name>
    <dbReference type="NCBI Taxonomy" id="5762"/>
    <lineage>
        <taxon>Eukaryota</taxon>
        <taxon>Discoba</taxon>
        <taxon>Heterolobosea</taxon>
        <taxon>Tetramitia</taxon>
        <taxon>Eutetramitia</taxon>
        <taxon>Vahlkampfiidae</taxon>
        <taxon>Naegleria</taxon>
    </lineage>
</organism>
<dbReference type="Proteomes" id="UP000006671">
    <property type="component" value="Unassembled WGS sequence"/>
</dbReference>
<keyword evidence="4" id="KW-1185">Reference proteome</keyword>
<dbReference type="PROSITE" id="PS50003">
    <property type="entry name" value="PH_DOMAIN"/>
    <property type="match status" value="1"/>
</dbReference>
<dbReference type="InterPro" id="IPR011993">
    <property type="entry name" value="PH-like_dom_sf"/>
</dbReference>
<evidence type="ECO:0000256" key="1">
    <source>
        <dbReference type="SAM" id="MobiDB-lite"/>
    </source>
</evidence>
<dbReference type="Gene3D" id="2.30.29.30">
    <property type="entry name" value="Pleckstrin-homology domain (PH domain)/Phosphotyrosine-binding domain (PTB)"/>
    <property type="match status" value="1"/>
</dbReference>
<name>D2V9G4_NAEGR</name>
<dbReference type="VEuPathDB" id="AmoebaDB:NAEGRDRAFT_79067"/>
<gene>
    <name evidence="3" type="ORF">NAEGRDRAFT_79067</name>
</gene>
<feature type="domain" description="PH" evidence="2">
    <location>
        <begin position="122"/>
        <end position="219"/>
    </location>
</feature>
<dbReference type="SUPFAM" id="SSF50729">
    <property type="entry name" value="PH domain-like"/>
    <property type="match status" value="1"/>
</dbReference>
<dbReference type="EMBL" id="GG738858">
    <property type="protein sequence ID" value="EFC46454.1"/>
    <property type="molecule type" value="Genomic_DNA"/>
</dbReference>
<dbReference type="Pfam" id="PF00169">
    <property type="entry name" value="PH"/>
    <property type="match status" value="1"/>
</dbReference>
<feature type="region of interest" description="Disordered" evidence="1">
    <location>
        <begin position="472"/>
        <end position="560"/>
    </location>
</feature>
<dbReference type="RefSeq" id="XP_002679198.1">
    <property type="nucleotide sequence ID" value="XM_002679152.1"/>
</dbReference>
<evidence type="ECO:0000259" key="2">
    <source>
        <dbReference type="PROSITE" id="PS50003"/>
    </source>
</evidence>
<dbReference type="FunFam" id="2.30.29.30:FF:000286">
    <property type="entry name" value="PH-protein kinase domain containing protein"/>
    <property type="match status" value="1"/>
</dbReference>
<dbReference type="KEGG" id="ngr:NAEGRDRAFT_79067"/>
<evidence type="ECO:0000313" key="4">
    <source>
        <dbReference type="Proteomes" id="UP000006671"/>
    </source>
</evidence>
<dbReference type="OrthoDB" id="185175at2759"/>
<feature type="compositionally biased region" description="Basic and acidic residues" evidence="1">
    <location>
        <begin position="52"/>
        <end position="62"/>
    </location>
</feature>
<feature type="region of interest" description="Disordered" evidence="1">
    <location>
        <begin position="1"/>
        <end position="85"/>
    </location>
</feature>
<dbReference type="OMA" id="YFKLFTT"/>
<dbReference type="InterPro" id="IPR001849">
    <property type="entry name" value="PH_domain"/>
</dbReference>
<dbReference type="InterPro" id="IPR051707">
    <property type="entry name" value="PI-Interact_SigTrans_Reg"/>
</dbReference>
<protein>
    <submittedName>
        <fullName evidence="3">Plekstrin homology domain-containing protein</fullName>
    </submittedName>
</protein>
<sequence length="973" mass="111829">MRKTLIGRKAGDSDQFKEKKSATTTSRSTFSLGIPFRKKKEAPPDKSSTFTGERRRSDDSKLNDLSSLENGEKRRSSFSEQNDKRQFGLIMDQENLVSKENFKLTDDNMLMPGTADEYNEDLLLHKGYLVKEGGNIHNWKRRYFKLFTTRIEYYKDEEQTKAIKSFPITKSTQVGEAPEKGSSKPNTFKVVTADRTLFLSASNREQMFDWIKKITTAARSIHLVKPKLMSPFLHLQKVPLLKKSAPNFKDYLSSAVEKKRKIKSTSALSTTPFEQLTTTFTLNEKETKRTLDEFIKLFFETQTEINIQSALVKKSYKNMFTQIKSCSNSSTFDYVLKGTCQYEKPQPFIGGFPIFLKGTYYIVVNSDQDIYWIGFKSTILRKETTILADLNDAKRVTYKATQQGKDESFHISFEFDILHQAKEKGSFSAMANTQSNKIEFRFSDRNLWSFIIFQLTRLKISVVEGETLFTSDIPDEEPNIAERSRAKSSAALPSLLTEAKQESKTDVPSVQNIEPTPLKEEKPFESDEESETSNTDDSLMENEKDTEPLTENDELTVIEKSEKVSTPIPVEAESMYSKKVKKKENLIFDAFHNIKRLENCAQDEFISIFSQIYYNQFISKFSSRGPVGDFIVFADERVIDKMFSSFLKDKENSLIATGMLYITNHFLWFDSIDDTSGKPQNYQWMIHLKDIVSIKINLSVYIIKLELNQKQVLHISLTGEEFNTGSLKHEYGFNDLVTLDINAVTSMREKRFLSSLRVVYCLVNKIQFAYNLDRQVFHYDDNLIASIGKEETDDWLDTDDSETNSDSSVELSLLKVGSVRETMITNYFERNQQEDSPTVIIHSETDFDDTTFDGENDDNQEEYFDLQSFDLELVKKFKNKKVTLMARQNVVDDGKLIHIKDNNEKTIAEIRVDKFTNVALVGKNGFALTHLKRNKKETKKDIETLKFECKSTASASDVVNYLSEFISGANEDI</sequence>
<dbReference type="GeneID" id="8859826"/>
<feature type="compositionally biased region" description="Basic and acidic residues" evidence="1">
    <location>
        <begin position="70"/>
        <end position="85"/>
    </location>
</feature>